<evidence type="ECO:0000313" key="1">
    <source>
        <dbReference type="EMBL" id="CAD2222005.1"/>
    </source>
</evidence>
<keyword evidence="2" id="KW-1185">Reference proteome</keyword>
<dbReference type="VEuPathDB" id="TriTrypDB:ADEAN_000954400"/>
<dbReference type="AlphaFoldDB" id="A0A7G2CR87"/>
<dbReference type="Proteomes" id="UP000515908">
    <property type="component" value="Chromosome 23"/>
</dbReference>
<protein>
    <submittedName>
        <fullName evidence="1">Uncharacterized protein</fullName>
    </submittedName>
</protein>
<gene>
    <name evidence="1" type="ORF">ADEAN_000954400</name>
</gene>
<reference evidence="1 2" key="1">
    <citation type="submission" date="2020-08" db="EMBL/GenBank/DDBJ databases">
        <authorList>
            <person name="Newling K."/>
            <person name="Davey J."/>
            <person name="Forrester S."/>
        </authorList>
    </citation>
    <scope>NUCLEOTIDE SEQUENCE [LARGE SCALE GENOMIC DNA]</scope>
    <source>
        <strain evidence="2">Crithidia deanei Carvalho (ATCC PRA-265)</strain>
    </source>
</reference>
<proteinExistence type="predicted"/>
<name>A0A7G2CR87_9TRYP</name>
<sequence length="426" mass="47532">MSPIKKINLEKAFDTLTAEERLIFSPILPHEEANFENFCALNSVNKNPRAFDIMALFKQFRLMSRTARKNQYRDQLYRDLFRIETRHENKYIKTLGTLERLASLRSSDFGFFIHKRTPSPIKIPTSAYGVGSYLNEVAVAKMLSETRRNQSVYDDVLQRAAGLRSKSDNVILQHYVVRRNEQDEGVNEVAVKLRRGVKESVDELLVHKPILAVRSKAAPKLKVKAAAKLKAKAAPKLKVKAAPKLKAKAAPKLKVKAAPKLKAKAAPKLKVKAAPKLKAKAAPKLKVKAAPKLKAKAAPKLKAKAAQKLKVKAEAAPEIEVKAAPVIEEAVAAPQRKSLARTPRVSAKAVKTRKPRVMKATSDSTEENRITNLKNIFSPDTEHSTLEEWQNAEEDSLFYGQIHDNATNIADEYADTYETTVHSHAE</sequence>
<organism evidence="1 2">
    <name type="scientific">Angomonas deanei</name>
    <dbReference type="NCBI Taxonomy" id="59799"/>
    <lineage>
        <taxon>Eukaryota</taxon>
        <taxon>Discoba</taxon>
        <taxon>Euglenozoa</taxon>
        <taxon>Kinetoplastea</taxon>
        <taxon>Metakinetoplastina</taxon>
        <taxon>Trypanosomatida</taxon>
        <taxon>Trypanosomatidae</taxon>
        <taxon>Strigomonadinae</taxon>
        <taxon>Angomonas</taxon>
    </lineage>
</organism>
<dbReference type="EMBL" id="LR877167">
    <property type="protein sequence ID" value="CAD2222005.1"/>
    <property type="molecule type" value="Genomic_DNA"/>
</dbReference>
<evidence type="ECO:0000313" key="2">
    <source>
        <dbReference type="Proteomes" id="UP000515908"/>
    </source>
</evidence>
<accession>A0A7G2CR87</accession>